<sequence length="165" mass="17763">MSQFLLRETWKRKQHTNVRFINKRTDVAKSVGNISSSSRTTSSSVGTVFAPAFVSHVGTMGATSLTHESSTQSSLPTSSTQSSVSTSIQSSTPASTSSIPRSTTNGSELVEENISIQHQGYLLGSTRLDGRQYIGVRDKELFPSGPCSSIIYESFGERADLNGYS</sequence>
<dbReference type="AlphaFoldDB" id="A0AA35ZM45"/>
<organism evidence="2 3">
    <name type="scientific">Lactuca saligna</name>
    <name type="common">Willowleaf lettuce</name>
    <dbReference type="NCBI Taxonomy" id="75948"/>
    <lineage>
        <taxon>Eukaryota</taxon>
        <taxon>Viridiplantae</taxon>
        <taxon>Streptophyta</taxon>
        <taxon>Embryophyta</taxon>
        <taxon>Tracheophyta</taxon>
        <taxon>Spermatophyta</taxon>
        <taxon>Magnoliopsida</taxon>
        <taxon>eudicotyledons</taxon>
        <taxon>Gunneridae</taxon>
        <taxon>Pentapetalae</taxon>
        <taxon>asterids</taxon>
        <taxon>campanulids</taxon>
        <taxon>Asterales</taxon>
        <taxon>Asteraceae</taxon>
        <taxon>Cichorioideae</taxon>
        <taxon>Cichorieae</taxon>
        <taxon>Lactucinae</taxon>
        <taxon>Lactuca</taxon>
    </lineage>
</organism>
<dbReference type="EMBL" id="OX465083">
    <property type="protein sequence ID" value="CAI9294187.1"/>
    <property type="molecule type" value="Genomic_DNA"/>
</dbReference>
<protein>
    <submittedName>
        <fullName evidence="2">Uncharacterized protein</fullName>
    </submittedName>
</protein>
<evidence type="ECO:0000313" key="3">
    <source>
        <dbReference type="Proteomes" id="UP001177003"/>
    </source>
</evidence>
<evidence type="ECO:0000313" key="2">
    <source>
        <dbReference type="EMBL" id="CAI9294187.1"/>
    </source>
</evidence>
<feature type="region of interest" description="Disordered" evidence="1">
    <location>
        <begin position="64"/>
        <end position="106"/>
    </location>
</feature>
<evidence type="ECO:0000256" key="1">
    <source>
        <dbReference type="SAM" id="MobiDB-lite"/>
    </source>
</evidence>
<reference evidence="2" key="1">
    <citation type="submission" date="2023-04" db="EMBL/GenBank/DDBJ databases">
        <authorList>
            <person name="Vijverberg K."/>
            <person name="Xiong W."/>
            <person name="Schranz E."/>
        </authorList>
    </citation>
    <scope>NUCLEOTIDE SEQUENCE</scope>
</reference>
<keyword evidence="3" id="KW-1185">Reference proteome</keyword>
<proteinExistence type="predicted"/>
<feature type="compositionally biased region" description="Low complexity" evidence="1">
    <location>
        <begin position="69"/>
        <end position="104"/>
    </location>
</feature>
<accession>A0AA35ZM45</accession>
<dbReference type="Proteomes" id="UP001177003">
    <property type="component" value="Chromosome 7"/>
</dbReference>
<gene>
    <name evidence="2" type="ORF">LSALG_LOCUS33179</name>
</gene>
<name>A0AA35ZM45_LACSI</name>